<dbReference type="Pfam" id="PF13641">
    <property type="entry name" value="Glyco_tranf_2_3"/>
    <property type="match status" value="1"/>
</dbReference>
<keyword evidence="2" id="KW-1003">Cell membrane</keyword>
<organism evidence="8 9">
    <name type="scientific">Parafrankia soli</name>
    <dbReference type="NCBI Taxonomy" id="2599596"/>
    <lineage>
        <taxon>Bacteria</taxon>
        <taxon>Bacillati</taxon>
        <taxon>Actinomycetota</taxon>
        <taxon>Actinomycetes</taxon>
        <taxon>Frankiales</taxon>
        <taxon>Frankiaceae</taxon>
        <taxon>Parafrankia</taxon>
    </lineage>
</organism>
<keyword evidence="5 7" id="KW-0472">Membrane</keyword>
<dbReference type="Gene3D" id="3.90.550.10">
    <property type="entry name" value="Spore Coat Polysaccharide Biosynthesis Protein SpsA, Chain A"/>
    <property type="match status" value="1"/>
</dbReference>
<reference evidence="9" key="1">
    <citation type="submission" date="2016-07" db="EMBL/GenBank/DDBJ databases">
        <title>Frankia sp. NRRL B-16219 Genome sequencing.</title>
        <authorList>
            <person name="Ghodhbane-Gtari F."/>
            <person name="Swanson E."/>
            <person name="Gueddou A."/>
            <person name="Louati M."/>
            <person name="Nouioui I."/>
            <person name="Hezbri K."/>
            <person name="Abebe-Akele F."/>
            <person name="Simpson S."/>
            <person name="Morris K."/>
            <person name="Thomas K."/>
            <person name="Gtari M."/>
            <person name="Tisa L.S."/>
        </authorList>
    </citation>
    <scope>NUCLEOTIDE SEQUENCE [LARGE SCALE GENOMIC DNA]</scope>
    <source>
        <strain evidence="9">NRRL B-16219</strain>
    </source>
</reference>
<proteinExistence type="predicted"/>
<dbReference type="RefSeq" id="WP_071064972.1">
    <property type="nucleotide sequence ID" value="NZ_MAXA01000224.1"/>
</dbReference>
<keyword evidence="7" id="KW-0812">Transmembrane</keyword>
<dbReference type="PANTHER" id="PTHR22913">
    <property type="entry name" value="HYALURONAN SYNTHASE"/>
    <property type="match status" value="1"/>
</dbReference>
<dbReference type="OrthoDB" id="9763050at2"/>
<gene>
    <name evidence="8" type="ORF">BBK14_04965</name>
</gene>
<dbReference type="GO" id="GO:0030213">
    <property type="term" value="P:hyaluronan biosynthetic process"/>
    <property type="evidence" value="ECO:0007669"/>
    <property type="project" value="TreeGrafter"/>
</dbReference>
<feature type="region of interest" description="Disordered" evidence="6">
    <location>
        <begin position="399"/>
        <end position="426"/>
    </location>
</feature>
<evidence type="ECO:0000313" key="8">
    <source>
        <dbReference type="EMBL" id="OHV27227.1"/>
    </source>
</evidence>
<dbReference type="Proteomes" id="UP000179769">
    <property type="component" value="Unassembled WGS sequence"/>
</dbReference>
<dbReference type="CDD" id="cd06434">
    <property type="entry name" value="GT2_HAS"/>
    <property type="match status" value="1"/>
</dbReference>
<dbReference type="SUPFAM" id="SSF53448">
    <property type="entry name" value="Nucleotide-diphospho-sugar transferases"/>
    <property type="match status" value="1"/>
</dbReference>
<evidence type="ECO:0000256" key="3">
    <source>
        <dbReference type="ARBA" id="ARBA00022676"/>
    </source>
</evidence>
<dbReference type="GO" id="GO:0050501">
    <property type="term" value="F:hyaluronan synthase activity"/>
    <property type="evidence" value="ECO:0007669"/>
    <property type="project" value="TreeGrafter"/>
</dbReference>
<keyword evidence="7" id="KW-1133">Transmembrane helix</keyword>
<keyword evidence="3" id="KW-0328">Glycosyltransferase</keyword>
<evidence type="ECO:0000256" key="5">
    <source>
        <dbReference type="ARBA" id="ARBA00023136"/>
    </source>
</evidence>
<accession>A0A1S1Q0Y4</accession>
<keyword evidence="4" id="KW-0808">Transferase</keyword>
<dbReference type="InterPro" id="IPR029044">
    <property type="entry name" value="Nucleotide-diphossugar_trans"/>
</dbReference>
<evidence type="ECO:0000256" key="2">
    <source>
        <dbReference type="ARBA" id="ARBA00022475"/>
    </source>
</evidence>
<keyword evidence="9" id="KW-1185">Reference proteome</keyword>
<sequence length="426" mass="47901">MEWFGVAIDFVRDHRSLVPIGIAGVVSWVVWLTRRLLSTRYRPVRNNFRASTSVIVPSFREDPDVLIRCLETWLSQQPDEIIIIPDVEDTELIARLAQRADPTVRVIPFVHEGKRSALGVGLSAATKDIVVLCDSDTAWEPGLLAAVQMPFVDPQVGGVGTRQNVYEPRSSVWRRVANWLVDIRYLDYVPAQGRVGAVACLSGRTAAYRRSAILPVLHNLEHEFFLGRRCIAGDDGRLTWLVLASGYKTMHQHTAHAMSMFPDNLRAFIKQRVRWSRNSYRTYLTAIYKGWLWRQPLITQVSVLQIVLTPVTMGVAMTYFVLWMFRPEANAPIIAIAWLLLGRFIRGLSHLKEHPRDVFILPLTVLMIIVVALPIKTWAFVSMNKQGWLTRRSDLIGGEGQTDASTRTGPAASPRPATATATGGTR</sequence>
<evidence type="ECO:0000256" key="4">
    <source>
        <dbReference type="ARBA" id="ARBA00022679"/>
    </source>
</evidence>
<feature type="transmembrane region" description="Helical" evidence="7">
    <location>
        <begin position="303"/>
        <end position="323"/>
    </location>
</feature>
<evidence type="ECO:0000256" key="6">
    <source>
        <dbReference type="SAM" id="MobiDB-lite"/>
    </source>
</evidence>
<evidence type="ECO:0000256" key="1">
    <source>
        <dbReference type="ARBA" id="ARBA00004236"/>
    </source>
</evidence>
<dbReference type="PANTHER" id="PTHR22913:SF12">
    <property type="entry name" value="MANNURONAN SYNTHASE"/>
    <property type="match status" value="1"/>
</dbReference>
<protein>
    <submittedName>
        <fullName evidence="8">Hyaluronan synthase</fullName>
    </submittedName>
</protein>
<evidence type="ECO:0000313" key="9">
    <source>
        <dbReference type="Proteomes" id="UP000179769"/>
    </source>
</evidence>
<dbReference type="EMBL" id="MAXA01000224">
    <property type="protein sequence ID" value="OHV27227.1"/>
    <property type="molecule type" value="Genomic_DNA"/>
</dbReference>
<dbReference type="AlphaFoldDB" id="A0A1S1Q0Y4"/>
<name>A0A1S1Q0Y4_9ACTN</name>
<dbReference type="GO" id="GO:0005886">
    <property type="term" value="C:plasma membrane"/>
    <property type="evidence" value="ECO:0007669"/>
    <property type="project" value="UniProtKB-SubCell"/>
</dbReference>
<feature type="transmembrane region" description="Helical" evidence="7">
    <location>
        <begin position="16"/>
        <end position="33"/>
    </location>
</feature>
<dbReference type="GO" id="GO:0085029">
    <property type="term" value="P:extracellular matrix assembly"/>
    <property type="evidence" value="ECO:0007669"/>
    <property type="project" value="TreeGrafter"/>
</dbReference>
<comment type="subcellular location">
    <subcellularLocation>
        <location evidence="1">Cell membrane</location>
    </subcellularLocation>
</comment>
<evidence type="ECO:0000256" key="7">
    <source>
        <dbReference type="SAM" id="Phobius"/>
    </source>
</evidence>
<feature type="compositionally biased region" description="Low complexity" evidence="6">
    <location>
        <begin position="406"/>
        <end position="426"/>
    </location>
</feature>
<comment type="caution">
    <text evidence="8">The sequence shown here is derived from an EMBL/GenBank/DDBJ whole genome shotgun (WGS) entry which is preliminary data.</text>
</comment>
<feature type="transmembrane region" description="Helical" evidence="7">
    <location>
        <begin position="358"/>
        <end position="381"/>
    </location>
</feature>